<organism evidence="1 2">
    <name type="scientific">Aspergillus aculeatinus CBS 121060</name>
    <dbReference type="NCBI Taxonomy" id="1448322"/>
    <lineage>
        <taxon>Eukaryota</taxon>
        <taxon>Fungi</taxon>
        <taxon>Dikarya</taxon>
        <taxon>Ascomycota</taxon>
        <taxon>Pezizomycotina</taxon>
        <taxon>Eurotiomycetes</taxon>
        <taxon>Eurotiomycetidae</taxon>
        <taxon>Eurotiales</taxon>
        <taxon>Aspergillaceae</taxon>
        <taxon>Aspergillus</taxon>
        <taxon>Aspergillus subgen. Circumdati</taxon>
    </lineage>
</organism>
<protein>
    <submittedName>
        <fullName evidence="1">Uncharacterized protein</fullName>
    </submittedName>
</protein>
<sequence>MYIRQRKFPFLFDSIHSTDGSVHMQSAQAMFRKKLVGRHDLLAQVLGRVDGTGLGHQTRVSCRLGLGWADGTGLGVGHCSVALCPFVVALASVGWLGRARAGHCSVALCPFVASEQPWPGGWEWAGIYDKAHMRHFVVVSWPWLVVGAGDTTKPIRDNLRSWRADGTGLGHVDVILHSLVVSSMLSCARGSRCVLLPPIVFPRLGGWLGWAWDIDGFKK</sequence>
<accession>A0ACD1HJ25</accession>
<evidence type="ECO:0000313" key="1">
    <source>
        <dbReference type="EMBL" id="RAH73672.1"/>
    </source>
</evidence>
<dbReference type="EMBL" id="KZ824938">
    <property type="protein sequence ID" value="RAH73672.1"/>
    <property type="molecule type" value="Genomic_DNA"/>
</dbReference>
<dbReference type="Proteomes" id="UP000249661">
    <property type="component" value="Unassembled WGS sequence"/>
</dbReference>
<keyword evidence="2" id="KW-1185">Reference proteome</keyword>
<gene>
    <name evidence="1" type="ORF">BO66DRAFT_398526</name>
</gene>
<evidence type="ECO:0000313" key="2">
    <source>
        <dbReference type="Proteomes" id="UP000249661"/>
    </source>
</evidence>
<proteinExistence type="predicted"/>
<name>A0ACD1HJ25_9EURO</name>
<reference evidence="1" key="1">
    <citation type="submission" date="2018-02" db="EMBL/GenBank/DDBJ databases">
        <title>The genomes of Aspergillus section Nigri reveals drivers in fungal speciation.</title>
        <authorList>
            <consortium name="DOE Joint Genome Institute"/>
            <person name="Vesth T.C."/>
            <person name="Nybo J."/>
            <person name="Theobald S."/>
            <person name="Brandl J."/>
            <person name="Frisvad J.C."/>
            <person name="Nielsen K.F."/>
            <person name="Lyhne E.K."/>
            <person name="Kogle M.E."/>
            <person name="Kuo A."/>
            <person name="Riley R."/>
            <person name="Clum A."/>
            <person name="Nolan M."/>
            <person name="Lipzen A."/>
            <person name="Salamov A."/>
            <person name="Henrissat B."/>
            <person name="Wiebenga A."/>
            <person name="De vries R.P."/>
            <person name="Grigoriev I.V."/>
            <person name="Mortensen U.H."/>
            <person name="Andersen M.R."/>
            <person name="Baker S.E."/>
        </authorList>
    </citation>
    <scope>NUCLEOTIDE SEQUENCE</scope>
    <source>
        <strain evidence="1">CBS 121060</strain>
    </source>
</reference>